<dbReference type="EMBL" id="BMHF01000002">
    <property type="protein sequence ID" value="GGA28185.1"/>
    <property type="molecule type" value="Genomic_DNA"/>
</dbReference>
<accession>A0ABQ1FRL7</accession>
<sequence length="232" mass="26880">MKMIIKDYELEAWLRSTPLSESSQPDPLSFNYKLTWHQRVQYAAGHALNDYFSLQPHQRLSTPIQSMLNRRWPRSKEGFNSSLHYWEIYNCVVASLTRFCTVLFSQTPILMFEEMQVRVPELAADLSMIFPAIWQGSSKAGGVKLQKFMVEDQPELMQAFLHMANVFWNSAYGYPPDEIEIVVLLAGQTFVYPKDSLNLQKSLDYVLLLSETVEQDKVYQDCACNEEKDKIS</sequence>
<comment type="caution">
    <text evidence="1">The sequence shown here is derived from an EMBL/GenBank/DDBJ whole genome shotgun (WGS) entry which is preliminary data.</text>
</comment>
<name>A0ABQ1FRL7_9BACL</name>
<evidence type="ECO:0000313" key="1">
    <source>
        <dbReference type="EMBL" id="GGA28185.1"/>
    </source>
</evidence>
<reference evidence="2" key="1">
    <citation type="journal article" date="2019" name="Int. J. Syst. Evol. Microbiol.">
        <title>The Global Catalogue of Microorganisms (GCM) 10K type strain sequencing project: providing services to taxonomists for standard genome sequencing and annotation.</title>
        <authorList>
            <consortium name="The Broad Institute Genomics Platform"/>
            <consortium name="The Broad Institute Genome Sequencing Center for Infectious Disease"/>
            <person name="Wu L."/>
            <person name="Ma J."/>
        </authorList>
    </citation>
    <scope>NUCLEOTIDE SEQUENCE [LARGE SCALE GENOMIC DNA]</scope>
    <source>
        <strain evidence="2">CGMCC 1.15044</strain>
    </source>
</reference>
<dbReference type="Proteomes" id="UP000609323">
    <property type="component" value="Unassembled WGS sequence"/>
</dbReference>
<proteinExistence type="predicted"/>
<keyword evidence="2" id="KW-1185">Reference proteome</keyword>
<protein>
    <submittedName>
        <fullName evidence="1">Uncharacterized protein</fullName>
    </submittedName>
</protein>
<gene>
    <name evidence="1" type="ORF">GCM10010917_11430</name>
</gene>
<organism evidence="1 2">
    <name type="scientific">Paenibacillus physcomitrellae</name>
    <dbReference type="NCBI Taxonomy" id="1619311"/>
    <lineage>
        <taxon>Bacteria</taxon>
        <taxon>Bacillati</taxon>
        <taxon>Bacillota</taxon>
        <taxon>Bacilli</taxon>
        <taxon>Bacillales</taxon>
        <taxon>Paenibacillaceae</taxon>
        <taxon>Paenibacillus</taxon>
    </lineage>
</organism>
<dbReference type="RefSeq" id="WP_094095590.1">
    <property type="nucleotide sequence ID" value="NZ_BMHF01000002.1"/>
</dbReference>
<evidence type="ECO:0000313" key="2">
    <source>
        <dbReference type="Proteomes" id="UP000609323"/>
    </source>
</evidence>